<keyword evidence="2" id="KW-1185">Reference proteome</keyword>
<accession>A0A8T2Q7Z8</accession>
<organism evidence="1 2">
    <name type="scientific">Ceratopteris richardii</name>
    <name type="common">Triangle waterfern</name>
    <dbReference type="NCBI Taxonomy" id="49495"/>
    <lineage>
        <taxon>Eukaryota</taxon>
        <taxon>Viridiplantae</taxon>
        <taxon>Streptophyta</taxon>
        <taxon>Embryophyta</taxon>
        <taxon>Tracheophyta</taxon>
        <taxon>Polypodiopsida</taxon>
        <taxon>Polypodiidae</taxon>
        <taxon>Polypodiales</taxon>
        <taxon>Pteridineae</taxon>
        <taxon>Pteridaceae</taxon>
        <taxon>Parkerioideae</taxon>
        <taxon>Ceratopteris</taxon>
    </lineage>
</organism>
<evidence type="ECO:0000313" key="2">
    <source>
        <dbReference type="Proteomes" id="UP000825935"/>
    </source>
</evidence>
<evidence type="ECO:0000313" key="1">
    <source>
        <dbReference type="EMBL" id="KAH7279760.1"/>
    </source>
</evidence>
<gene>
    <name evidence="1" type="ORF">KP509_37G035100</name>
</gene>
<dbReference type="EMBL" id="CM035442">
    <property type="protein sequence ID" value="KAH7279760.1"/>
    <property type="molecule type" value="Genomic_DNA"/>
</dbReference>
<protein>
    <submittedName>
        <fullName evidence="1">Uncharacterized protein</fullName>
    </submittedName>
</protein>
<comment type="caution">
    <text evidence="1">The sequence shown here is derived from an EMBL/GenBank/DDBJ whole genome shotgun (WGS) entry which is preliminary data.</text>
</comment>
<dbReference type="AlphaFoldDB" id="A0A8T2Q7Z8"/>
<name>A0A8T2Q7Z8_CERRI</name>
<sequence>MKAIAACGNSSELSDIFARAAYANGHRIEMNFQLMITRNQQDFCKRTGVEPGCFLVS</sequence>
<reference evidence="1" key="1">
    <citation type="submission" date="2021-08" db="EMBL/GenBank/DDBJ databases">
        <title>WGS assembly of Ceratopteris richardii.</title>
        <authorList>
            <person name="Marchant D.B."/>
            <person name="Chen G."/>
            <person name="Jenkins J."/>
            <person name="Shu S."/>
            <person name="Leebens-Mack J."/>
            <person name="Grimwood J."/>
            <person name="Schmutz J."/>
            <person name="Soltis P."/>
            <person name="Soltis D."/>
            <person name="Chen Z.-H."/>
        </authorList>
    </citation>
    <scope>NUCLEOTIDE SEQUENCE</scope>
    <source>
        <strain evidence="1">Whitten #5841</strain>
        <tissue evidence="1">Leaf</tissue>
    </source>
</reference>
<dbReference type="Proteomes" id="UP000825935">
    <property type="component" value="Chromosome 37"/>
</dbReference>
<proteinExistence type="predicted"/>